<feature type="domain" description="Single" evidence="4">
    <location>
        <begin position="35"/>
        <end position="103"/>
    </location>
</feature>
<dbReference type="EMBL" id="JRES01001264">
    <property type="protein sequence ID" value="KNC24092.1"/>
    <property type="molecule type" value="Genomic_DNA"/>
</dbReference>
<proteinExistence type="predicted"/>
<comment type="subcellular location">
    <subcellularLocation>
        <location evidence="1">Secreted</location>
    </subcellularLocation>
</comment>
<dbReference type="PANTHER" id="PTHR39957">
    <property type="entry name" value="AT09846P1-RELATED"/>
    <property type="match status" value="1"/>
</dbReference>
<feature type="chain" id="PRO_5005535183" description="Single domain-containing protein" evidence="3">
    <location>
        <begin position="20"/>
        <end position="107"/>
    </location>
</feature>
<protein>
    <recommendedName>
        <fullName evidence="4">Single domain-containing protein</fullName>
    </recommendedName>
</protein>
<comment type="caution">
    <text evidence="5">The sequence shown here is derived from an EMBL/GenBank/DDBJ whole genome shotgun (WGS) entry which is preliminary data.</text>
</comment>
<gene>
    <name evidence="5" type="ORF">FF38_06312</name>
</gene>
<dbReference type="OMA" id="ECCERAY"/>
<dbReference type="Proteomes" id="UP000037069">
    <property type="component" value="Unassembled WGS sequence"/>
</dbReference>
<accession>A0A0L0BVM9</accession>
<dbReference type="Pfam" id="PF15430">
    <property type="entry name" value="SVWC"/>
    <property type="match status" value="1"/>
</dbReference>
<evidence type="ECO:0000313" key="6">
    <source>
        <dbReference type="Proteomes" id="UP000037069"/>
    </source>
</evidence>
<dbReference type="AlphaFoldDB" id="A0A0L0BVM9"/>
<evidence type="ECO:0000313" key="5">
    <source>
        <dbReference type="EMBL" id="KNC24092.1"/>
    </source>
</evidence>
<name>A0A0L0BVM9_LUCCU</name>
<organism evidence="5 6">
    <name type="scientific">Lucilia cuprina</name>
    <name type="common">Green bottle fly</name>
    <name type="synonym">Australian sheep blowfly</name>
    <dbReference type="NCBI Taxonomy" id="7375"/>
    <lineage>
        <taxon>Eukaryota</taxon>
        <taxon>Metazoa</taxon>
        <taxon>Ecdysozoa</taxon>
        <taxon>Arthropoda</taxon>
        <taxon>Hexapoda</taxon>
        <taxon>Insecta</taxon>
        <taxon>Pterygota</taxon>
        <taxon>Neoptera</taxon>
        <taxon>Endopterygota</taxon>
        <taxon>Diptera</taxon>
        <taxon>Brachycera</taxon>
        <taxon>Muscomorpha</taxon>
        <taxon>Oestroidea</taxon>
        <taxon>Calliphoridae</taxon>
        <taxon>Luciliinae</taxon>
        <taxon>Lucilia</taxon>
    </lineage>
</organism>
<feature type="signal peptide" evidence="3">
    <location>
        <begin position="1"/>
        <end position="19"/>
    </location>
</feature>
<evidence type="ECO:0000256" key="2">
    <source>
        <dbReference type="ARBA" id="ARBA00022525"/>
    </source>
</evidence>
<keyword evidence="3" id="KW-0732">Signal</keyword>
<dbReference type="InterPro" id="IPR029277">
    <property type="entry name" value="SVWC_dom"/>
</dbReference>
<sequence length="107" mass="11780">MKFTIVICVLCSLIAVNEAAIAMARFNNPTYPGKCTIDENTILSPGQKGKAPNNPCAGITCMENGYAEFRTCPAVAPPKGCKLRDFVNTNRHYPECCERKYDCTKLI</sequence>
<dbReference type="PANTHER" id="PTHR39957:SF1">
    <property type="entry name" value="AT09846P1-RELATED"/>
    <property type="match status" value="1"/>
</dbReference>
<evidence type="ECO:0000256" key="1">
    <source>
        <dbReference type="ARBA" id="ARBA00004613"/>
    </source>
</evidence>
<evidence type="ECO:0000259" key="4">
    <source>
        <dbReference type="SMART" id="SM01318"/>
    </source>
</evidence>
<dbReference type="InterPro" id="IPR053308">
    <property type="entry name" value="Vago-like"/>
</dbReference>
<reference evidence="5 6" key="1">
    <citation type="journal article" date="2015" name="Nat. Commun.">
        <title>Lucilia cuprina genome unlocks parasitic fly biology to underpin future interventions.</title>
        <authorList>
            <person name="Anstead C.A."/>
            <person name="Korhonen P.K."/>
            <person name="Young N.D."/>
            <person name="Hall R.S."/>
            <person name="Jex A.R."/>
            <person name="Murali S.C."/>
            <person name="Hughes D.S."/>
            <person name="Lee S.F."/>
            <person name="Perry T."/>
            <person name="Stroehlein A.J."/>
            <person name="Ansell B.R."/>
            <person name="Breugelmans B."/>
            <person name="Hofmann A."/>
            <person name="Qu J."/>
            <person name="Dugan S."/>
            <person name="Lee S.L."/>
            <person name="Chao H."/>
            <person name="Dinh H."/>
            <person name="Han Y."/>
            <person name="Doddapaneni H.V."/>
            <person name="Worley K.C."/>
            <person name="Muzny D.M."/>
            <person name="Ioannidis P."/>
            <person name="Waterhouse R.M."/>
            <person name="Zdobnov E.M."/>
            <person name="James P.J."/>
            <person name="Bagnall N.H."/>
            <person name="Kotze A.C."/>
            <person name="Gibbs R.A."/>
            <person name="Richards S."/>
            <person name="Batterham P."/>
            <person name="Gasser R.B."/>
        </authorList>
    </citation>
    <scope>NUCLEOTIDE SEQUENCE [LARGE SCALE GENOMIC DNA]</scope>
    <source>
        <strain evidence="5 6">LS</strain>
        <tissue evidence="5">Full body</tissue>
    </source>
</reference>
<dbReference type="SMART" id="SM01318">
    <property type="entry name" value="SVWC"/>
    <property type="match status" value="1"/>
</dbReference>
<evidence type="ECO:0000256" key="3">
    <source>
        <dbReference type="SAM" id="SignalP"/>
    </source>
</evidence>
<dbReference type="OrthoDB" id="7886177at2759"/>
<keyword evidence="2" id="KW-0964">Secreted</keyword>
<dbReference type="GO" id="GO:0005576">
    <property type="term" value="C:extracellular region"/>
    <property type="evidence" value="ECO:0007669"/>
    <property type="project" value="UniProtKB-SubCell"/>
</dbReference>
<keyword evidence="6" id="KW-1185">Reference proteome</keyword>